<dbReference type="AlphaFoldDB" id="A0A498I6A3"/>
<gene>
    <name evidence="1" type="ORF">DVH24_039675</name>
</gene>
<protein>
    <submittedName>
        <fullName evidence="1">Uncharacterized protein</fullName>
    </submittedName>
</protein>
<sequence length="127" mass="14935">MRRSDEYPSYPTKHENGQDYYSHVHRLATTPSVLTDVPHHPHGQTLYNNQAPGRENYGGQYYEQRQQKQHHIPEVHKTVEVTERVTQCDANGNCVVFEETVDVDEDDYIEQKRKGFELSKWRMFKAG</sequence>
<dbReference type="PANTHER" id="PTHR38224">
    <property type="entry name" value="PHLOEM SPECIFIC PROTEIN"/>
    <property type="match status" value="1"/>
</dbReference>
<dbReference type="EMBL" id="RDQH01000340">
    <property type="protein sequence ID" value="RXH77704.1"/>
    <property type="molecule type" value="Genomic_DNA"/>
</dbReference>
<comment type="caution">
    <text evidence="1">The sequence shown here is derived from an EMBL/GenBank/DDBJ whole genome shotgun (WGS) entry which is preliminary data.</text>
</comment>
<evidence type="ECO:0000313" key="1">
    <source>
        <dbReference type="EMBL" id="RXH77704.1"/>
    </source>
</evidence>
<dbReference type="Proteomes" id="UP000290289">
    <property type="component" value="Chromosome 14"/>
</dbReference>
<dbReference type="PANTHER" id="PTHR38224:SF1">
    <property type="entry name" value="PHLOEM SPECIFIC PROTEIN"/>
    <property type="match status" value="1"/>
</dbReference>
<proteinExistence type="predicted"/>
<name>A0A498I6A3_MALDO</name>
<accession>A0A498I6A3</accession>
<evidence type="ECO:0000313" key="2">
    <source>
        <dbReference type="Proteomes" id="UP000290289"/>
    </source>
</evidence>
<reference evidence="1 2" key="1">
    <citation type="submission" date="2018-10" db="EMBL/GenBank/DDBJ databases">
        <title>A high-quality apple genome assembly.</title>
        <authorList>
            <person name="Hu J."/>
        </authorList>
    </citation>
    <scope>NUCLEOTIDE SEQUENCE [LARGE SCALE GENOMIC DNA]</scope>
    <source>
        <strain evidence="2">cv. HFTH1</strain>
        <tissue evidence="1">Young leaf</tissue>
    </source>
</reference>
<organism evidence="1 2">
    <name type="scientific">Malus domestica</name>
    <name type="common">Apple</name>
    <name type="synonym">Pyrus malus</name>
    <dbReference type="NCBI Taxonomy" id="3750"/>
    <lineage>
        <taxon>Eukaryota</taxon>
        <taxon>Viridiplantae</taxon>
        <taxon>Streptophyta</taxon>
        <taxon>Embryophyta</taxon>
        <taxon>Tracheophyta</taxon>
        <taxon>Spermatophyta</taxon>
        <taxon>Magnoliopsida</taxon>
        <taxon>eudicotyledons</taxon>
        <taxon>Gunneridae</taxon>
        <taxon>Pentapetalae</taxon>
        <taxon>rosids</taxon>
        <taxon>fabids</taxon>
        <taxon>Rosales</taxon>
        <taxon>Rosaceae</taxon>
        <taxon>Amygdaloideae</taxon>
        <taxon>Maleae</taxon>
        <taxon>Malus</taxon>
    </lineage>
</organism>
<keyword evidence="2" id="KW-1185">Reference proteome</keyword>